<comment type="similarity">
    <text evidence="2">Belongs to the methyl-accepting chemotaxis (MCP) protein family.</text>
</comment>
<dbReference type="InterPro" id="IPR051310">
    <property type="entry name" value="MCP_chemotaxis"/>
</dbReference>
<gene>
    <name evidence="6" type="ORF">ACIPEN_12125</name>
</gene>
<reference evidence="6 7" key="1">
    <citation type="submission" date="2024-10" db="EMBL/GenBank/DDBJ databases">
        <title>The Natural Products Discovery Center: Release of the First 8490 Sequenced Strains for Exploring Actinobacteria Biosynthetic Diversity.</title>
        <authorList>
            <person name="Kalkreuter E."/>
            <person name="Kautsar S.A."/>
            <person name="Yang D."/>
            <person name="Bader C.D."/>
            <person name="Teijaro C.N."/>
            <person name="Fluegel L."/>
            <person name="Davis C.M."/>
            <person name="Simpson J.R."/>
            <person name="Lauterbach L."/>
            <person name="Steele A.D."/>
            <person name="Gui C."/>
            <person name="Meng S."/>
            <person name="Li G."/>
            <person name="Viehrig K."/>
            <person name="Ye F."/>
            <person name="Su P."/>
            <person name="Kiefer A.F."/>
            <person name="Nichols A."/>
            <person name="Cepeda A.J."/>
            <person name="Yan W."/>
            <person name="Fan B."/>
            <person name="Jiang Y."/>
            <person name="Adhikari A."/>
            <person name="Zheng C.-J."/>
            <person name="Schuster L."/>
            <person name="Cowan T.M."/>
            <person name="Smanski M.J."/>
            <person name="Chevrette M.G."/>
            <person name="De Carvalho L.P.S."/>
            <person name="Shen B."/>
        </authorList>
    </citation>
    <scope>NUCLEOTIDE SEQUENCE [LARGE SCALE GENOMIC DNA]</scope>
    <source>
        <strain evidence="6 7">NPDC087045</strain>
    </source>
</reference>
<feature type="domain" description="Methyl-accepting transducer" evidence="5">
    <location>
        <begin position="275"/>
        <end position="498"/>
    </location>
</feature>
<keyword evidence="1" id="KW-0145">Chemotaxis</keyword>
<evidence type="ECO:0000256" key="2">
    <source>
        <dbReference type="ARBA" id="ARBA00029447"/>
    </source>
</evidence>
<dbReference type="InterPro" id="IPR024478">
    <property type="entry name" value="HlyB_4HB_MCP"/>
</dbReference>
<dbReference type="PANTHER" id="PTHR43531">
    <property type="entry name" value="PROTEIN ICFG"/>
    <property type="match status" value="1"/>
</dbReference>
<keyword evidence="7" id="KW-1185">Reference proteome</keyword>
<evidence type="ECO:0000256" key="3">
    <source>
        <dbReference type="PROSITE-ProRule" id="PRU00284"/>
    </source>
</evidence>
<dbReference type="InterPro" id="IPR004089">
    <property type="entry name" value="MCPsignal_dom"/>
</dbReference>
<name>A0ABW8EZV4_9BURK</name>
<comment type="caution">
    <text evidence="6">The sequence shown here is derived from an EMBL/GenBank/DDBJ whole genome shotgun (WGS) entry which is preliminary data.</text>
</comment>
<evidence type="ECO:0000256" key="4">
    <source>
        <dbReference type="SAM" id="Phobius"/>
    </source>
</evidence>
<organism evidence="6 7">
    <name type="scientific">Herbaspirillum chlorophenolicum</name>
    <dbReference type="NCBI Taxonomy" id="211589"/>
    <lineage>
        <taxon>Bacteria</taxon>
        <taxon>Pseudomonadati</taxon>
        <taxon>Pseudomonadota</taxon>
        <taxon>Betaproteobacteria</taxon>
        <taxon>Burkholderiales</taxon>
        <taxon>Oxalobacteraceae</taxon>
        <taxon>Herbaspirillum</taxon>
    </lineage>
</organism>
<proteinExistence type="inferred from homology"/>
<dbReference type="EMBL" id="JBIUZV010000006">
    <property type="protein sequence ID" value="MFJ3046570.1"/>
    <property type="molecule type" value="Genomic_DNA"/>
</dbReference>
<dbReference type="Proteomes" id="UP001617427">
    <property type="component" value="Unassembled WGS sequence"/>
</dbReference>
<dbReference type="Pfam" id="PF12729">
    <property type="entry name" value="4HB_MCP_1"/>
    <property type="match status" value="1"/>
</dbReference>
<evidence type="ECO:0000259" key="5">
    <source>
        <dbReference type="PROSITE" id="PS50111"/>
    </source>
</evidence>
<keyword evidence="4" id="KW-0812">Transmembrane</keyword>
<sequence length="535" mass="58410">MQRKLTVTVRLGILVTVLCAIVVVVAWYGMLGIASSNEKLKYVYEDRTLSLIQIAKVRDALYLNRDVMGRALMLLNVSNEPGRDGLTPQEQIARQLSRLKALDASLNESWHTYMASGMTHEENRVALEFEKGWEKYQEQRAGMTSLIDSGQVAQANQLWPQITPLLGTLASQLATLGQLQEQATRTIYDEAVAEYRRLRLHNLQIAGISLLLGISLAVWIIVSLRRELGGEPAYAAHIVRQIAEGNLDIDVRLRRNDSSSLLYAMQSMRSRLTEIMQRVTLSTQSLGHSSRQLNATAQALAHASNEQAAAVEEVNTAISSMGDAIQETGEHARRTDLIALAAAADADKSGAAVQSTVQAMRGIARQVGVIDDIAYQTNLLALNAAIEAARAGENGRGFSVVAMEIRKLAERSQDSAREISEIAEQSVTLAEETSQRLVEGTLHGIRQASQQINQITLSSTMQEEGVQEIGMAVTQLNETTQRNAAASEELASTAERVAENVLELGTQLGYFRLAGNTLELGRTGSSPATIEGRHR</sequence>
<dbReference type="InterPro" id="IPR004090">
    <property type="entry name" value="Chemotax_Me-accpt_rcpt"/>
</dbReference>
<dbReference type="SMART" id="SM00283">
    <property type="entry name" value="MA"/>
    <property type="match status" value="1"/>
</dbReference>
<keyword evidence="3" id="KW-0807">Transducer</keyword>
<evidence type="ECO:0000313" key="7">
    <source>
        <dbReference type="Proteomes" id="UP001617427"/>
    </source>
</evidence>
<keyword evidence="4" id="KW-0472">Membrane</keyword>
<dbReference type="RefSeq" id="WP_402700728.1">
    <property type="nucleotide sequence ID" value="NZ_JBIUZV010000006.1"/>
</dbReference>
<dbReference type="SUPFAM" id="SSF58104">
    <property type="entry name" value="Methyl-accepting chemotaxis protein (MCP) signaling domain"/>
    <property type="match status" value="1"/>
</dbReference>
<dbReference type="PANTHER" id="PTHR43531:SF11">
    <property type="entry name" value="METHYL-ACCEPTING CHEMOTAXIS PROTEIN 3"/>
    <property type="match status" value="1"/>
</dbReference>
<dbReference type="PRINTS" id="PR00260">
    <property type="entry name" value="CHEMTRNSDUCR"/>
</dbReference>
<evidence type="ECO:0000256" key="1">
    <source>
        <dbReference type="ARBA" id="ARBA00022500"/>
    </source>
</evidence>
<accession>A0ABW8EZV4</accession>
<dbReference type="Pfam" id="PF00015">
    <property type="entry name" value="MCPsignal"/>
    <property type="match status" value="1"/>
</dbReference>
<dbReference type="Gene3D" id="1.10.287.950">
    <property type="entry name" value="Methyl-accepting chemotaxis protein"/>
    <property type="match status" value="1"/>
</dbReference>
<evidence type="ECO:0000313" key="6">
    <source>
        <dbReference type="EMBL" id="MFJ3046570.1"/>
    </source>
</evidence>
<keyword evidence="4" id="KW-1133">Transmembrane helix</keyword>
<feature type="transmembrane region" description="Helical" evidence="4">
    <location>
        <begin position="12"/>
        <end position="31"/>
    </location>
</feature>
<dbReference type="PROSITE" id="PS50111">
    <property type="entry name" value="CHEMOTAXIS_TRANSDUC_2"/>
    <property type="match status" value="1"/>
</dbReference>
<protein>
    <submittedName>
        <fullName evidence="6">Methyl-accepting chemotaxis protein</fullName>
    </submittedName>
</protein>